<proteinExistence type="predicted"/>
<evidence type="ECO:0000313" key="5">
    <source>
        <dbReference type="Proteomes" id="UP000234483"/>
    </source>
</evidence>
<dbReference type="EMBL" id="PJRQ01000040">
    <property type="protein sequence ID" value="PLR09239.1"/>
    <property type="molecule type" value="Genomic_DNA"/>
</dbReference>
<dbReference type="Proteomes" id="UP000234483">
    <property type="component" value="Unassembled WGS sequence"/>
</dbReference>
<dbReference type="SUPFAM" id="SSF56349">
    <property type="entry name" value="DNA breaking-rejoining enzymes"/>
    <property type="match status" value="1"/>
</dbReference>
<dbReference type="AlphaFoldDB" id="A0A2N5CQ03"/>
<dbReference type="Gene3D" id="1.10.150.130">
    <property type="match status" value="1"/>
</dbReference>
<name>A0A2N5CQ03_9CAUL</name>
<comment type="caution">
    <text evidence="4">The sequence shown here is derived from an EMBL/GenBank/DDBJ whole genome shotgun (WGS) entry which is preliminary data.</text>
</comment>
<dbReference type="PANTHER" id="PTHR34605:SF4">
    <property type="entry name" value="DNA ADENINE METHYLTRANSFERASE"/>
    <property type="match status" value="1"/>
</dbReference>
<organism evidence="4 5">
    <name type="scientific">Caulobacter flavus</name>
    <dbReference type="NCBI Taxonomy" id="1679497"/>
    <lineage>
        <taxon>Bacteria</taxon>
        <taxon>Pseudomonadati</taxon>
        <taxon>Pseudomonadota</taxon>
        <taxon>Alphaproteobacteria</taxon>
        <taxon>Caulobacterales</taxon>
        <taxon>Caulobacteraceae</taxon>
        <taxon>Caulobacter</taxon>
    </lineage>
</organism>
<dbReference type="InterPro" id="IPR011010">
    <property type="entry name" value="DNA_brk_join_enz"/>
</dbReference>
<dbReference type="InterPro" id="IPR002104">
    <property type="entry name" value="Integrase_catalytic"/>
</dbReference>
<evidence type="ECO:0000256" key="1">
    <source>
        <dbReference type="ARBA" id="ARBA00023125"/>
    </source>
</evidence>
<dbReference type="GO" id="GO:0006310">
    <property type="term" value="P:DNA recombination"/>
    <property type="evidence" value="ECO:0007669"/>
    <property type="project" value="UniProtKB-KW"/>
</dbReference>
<dbReference type="PANTHER" id="PTHR34605">
    <property type="entry name" value="PHAGE_INTEGRASE DOMAIN-CONTAINING PROTEIN"/>
    <property type="match status" value="1"/>
</dbReference>
<gene>
    <name evidence="4" type="ORF">CFHF_19075</name>
</gene>
<dbReference type="InterPro" id="IPR013762">
    <property type="entry name" value="Integrase-like_cat_sf"/>
</dbReference>
<protein>
    <recommendedName>
        <fullName evidence="3">Tyr recombinase domain-containing protein</fullName>
    </recommendedName>
</protein>
<evidence type="ECO:0000256" key="2">
    <source>
        <dbReference type="ARBA" id="ARBA00023172"/>
    </source>
</evidence>
<dbReference type="Pfam" id="PF00589">
    <property type="entry name" value="Phage_integrase"/>
    <property type="match status" value="1"/>
</dbReference>
<keyword evidence="1" id="KW-0238">DNA-binding</keyword>
<dbReference type="SUPFAM" id="SSF47823">
    <property type="entry name" value="lambda integrase-like, N-terminal domain"/>
    <property type="match status" value="1"/>
</dbReference>
<dbReference type="GO" id="GO:0003677">
    <property type="term" value="F:DNA binding"/>
    <property type="evidence" value="ECO:0007669"/>
    <property type="project" value="UniProtKB-KW"/>
</dbReference>
<dbReference type="PROSITE" id="PS51898">
    <property type="entry name" value="TYR_RECOMBINASE"/>
    <property type="match status" value="1"/>
</dbReference>
<evidence type="ECO:0000313" key="4">
    <source>
        <dbReference type="EMBL" id="PLR09239.1"/>
    </source>
</evidence>
<keyword evidence="2" id="KW-0233">DNA recombination</keyword>
<feature type="domain" description="Tyr recombinase" evidence="3">
    <location>
        <begin position="116"/>
        <end position="316"/>
    </location>
</feature>
<dbReference type="InterPro" id="IPR052925">
    <property type="entry name" value="Phage_Integrase-like_Recomb"/>
</dbReference>
<evidence type="ECO:0000259" key="3">
    <source>
        <dbReference type="PROSITE" id="PS51898"/>
    </source>
</evidence>
<dbReference type="Gene3D" id="1.10.443.10">
    <property type="entry name" value="Intergrase catalytic core"/>
    <property type="match status" value="1"/>
</dbReference>
<dbReference type="InterPro" id="IPR010998">
    <property type="entry name" value="Integrase_recombinase_N"/>
</dbReference>
<sequence>MGDPKRLPETARALAKSHHYRTTAQAAATVSAYAADIERYSLWCAHRDLVAIPAEPEIIGAYIAGHSGSHATATLRRWIAAIAQATRLAGSTIDTSHPAITFNLAKSGNDRKRSARSAGAVTVERMRLLVETCEETLAGKRDKALLLIGFAAALRRSELAALEVADITTVDGGIVILIRGSAVGYQAVSNRIHAGRNPATCPVRALESWLAAAEITQGSVFRKVARGDHVQVTPLSCGGVWQIVKKRCQAAGLESDDFEYFSPQSLRAGFIASACSSDVAAEELMAHTRRKKLPTIRNAINIGVRQRCNFTDKMDL</sequence>
<accession>A0A2N5CQ03</accession>
<dbReference type="RefSeq" id="WP_101714516.1">
    <property type="nucleotide sequence ID" value="NZ_PJRQ01000040.1"/>
</dbReference>
<reference evidence="4 5" key="1">
    <citation type="submission" date="2017-12" db="EMBL/GenBank/DDBJ databases">
        <title>The genome sequence of Caulobacter flavus CGMCC1 15093.</title>
        <authorList>
            <person name="Gao J."/>
            <person name="Mao X."/>
            <person name="Sun J."/>
        </authorList>
    </citation>
    <scope>NUCLEOTIDE SEQUENCE [LARGE SCALE GENOMIC DNA]</scope>
    <source>
        <strain evidence="4 5">CGMCC1 15093</strain>
    </source>
</reference>
<dbReference type="GO" id="GO:0015074">
    <property type="term" value="P:DNA integration"/>
    <property type="evidence" value="ECO:0007669"/>
    <property type="project" value="InterPro"/>
</dbReference>